<feature type="region of interest" description="Disordered" evidence="1">
    <location>
        <begin position="109"/>
        <end position="166"/>
    </location>
</feature>
<dbReference type="EMBL" id="CAUOFW020008112">
    <property type="protein sequence ID" value="CAK9181641.1"/>
    <property type="molecule type" value="Genomic_DNA"/>
</dbReference>
<reference evidence="2 3" key="1">
    <citation type="submission" date="2024-02" db="EMBL/GenBank/DDBJ databases">
        <authorList>
            <person name="Vignale AGUSTIN F."/>
            <person name="Sosa J E."/>
            <person name="Modenutti C."/>
        </authorList>
    </citation>
    <scope>NUCLEOTIDE SEQUENCE [LARGE SCALE GENOMIC DNA]</scope>
</reference>
<comment type="caution">
    <text evidence="2">The sequence shown here is derived from an EMBL/GenBank/DDBJ whole genome shotgun (WGS) entry which is preliminary data.</text>
</comment>
<feature type="compositionally biased region" description="Basic and acidic residues" evidence="1">
    <location>
        <begin position="121"/>
        <end position="133"/>
    </location>
</feature>
<feature type="compositionally biased region" description="Basic and acidic residues" evidence="1">
    <location>
        <begin position="152"/>
        <end position="166"/>
    </location>
</feature>
<proteinExistence type="predicted"/>
<protein>
    <submittedName>
        <fullName evidence="2">Uncharacterized protein</fullName>
    </submittedName>
</protein>
<feature type="non-terminal residue" evidence="2">
    <location>
        <position position="1"/>
    </location>
</feature>
<evidence type="ECO:0000313" key="3">
    <source>
        <dbReference type="Proteomes" id="UP001642360"/>
    </source>
</evidence>
<keyword evidence="3" id="KW-1185">Reference proteome</keyword>
<dbReference type="AlphaFoldDB" id="A0ABC8UKV5"/>
<accession>A0ABC8UKV5</accession>
<sequence>NQDKPIEMNGSKLSAAAPPFNPGAFPLTHPLNSVAVTGVYDVIANQGMLAEAVGFPSVAARVPCGPRSPLYYKLSHSFRMKHGFLKYQSPIPERTGLGCARIMNPDAPEFIPRKSWQTNHTSEDSKVSTDPRILHRREARGQGQGQGQDANVAKDNKFRKSSSDAEKAELARQMLLSFIVKSVQHDSDPADDNPVSKKAAEFPESSAEAFANDSAITKILYGNEGKTTLVSQAHNNEEPKSPDVNKNKHGDGEGFVVVTKRRRSRQQFTNRVSGLYNQQSICESVR</sequence>
<dbReference type="Proteomes" id="UP001642360">
    <property type="component" value="Unassembled WGS sequence"/>
</dbReference>
<feature type="region of interest" description="Disordered" evidence="1">
    <location>
        <begin position="233"/>
        <end position="257"/>
    </location>
</feature>
<evidence type="ECO:0000313" key="2">
    <source>
        <dbReference type="EMBL" id="CAK9181641.1"/>
    </source>
</evidence>
<name>A0ABC8UKV5_9AQUA</name>
<feature type="compositionally biased region" description="Basic and acidic residues" evidence="1">
    <location>
        <begin position="235"/>
        <end position="252"/>
    </location>
</feature>
<organism evidence="2 3">
    <name type="scientific">Ilex paraguariensis</name>
    <name type="common">yerba mate</name>
    <dbReference type="NCBI Taxonomy" id="185542"/>
    <lineage>
        <taxon>Eukaryota</taxon>
        <taxon>Viridiplantae</taxon>
        <taxon>Streptophyta</taxon>
        <taxon>Embryophyta</taxon>
        <taxon>Tracheophyta</taxon>
        <taxon>Spermatophyta</taxon>
        <taxon>Magnoliopsida</taxon>
        <taxon>eudicotyledons</taxon>
        <taxon>Gunneridae</taxon>
        <taxon>Pentapetalae</taxon>
        <taxon>asterids</taxon>
        <taxon>campanulids</taxon>
        <taxon>Aquifoliales</taxon>
        <taxon>Aquifoliaceae</taxon>
        <taxon>Ilex</taxon>
    </lineage>
</organism>
<evidence type="ECO:0000256" key="1">
    <source>
        <dbReference type="SAM" id="MobiDB-lite"/>
    </source>
</evidence>
<gene>
    <name evidence="2" type="ORF">ILEXP_LOCUS51716</name>
</gene>